<accession>A0ABS7NXR4</accession>
<name>A0ABS7NXR4_9NOCA</name>
<dbReference type="CDD" id="cd00229">
    <property type="entry name" value="SGNH_hydrolase"/>
    <property type="match status" value="1"/>
</dbReference>
<dbReference type="Pfam" id="PF13472">
    <property type="entry name" value="Lipase_GDSL_2"/>
    <property type="match status" value="1"/>
</dbReference>
<comment type="caution">
    <text evidence="3">The sequence shown here is derived from an EMBL/GenBank/DDBJ whole genome shotgun (WGS) entry which is preliminary data.</text>
</comment>
<protein>
    <submittedName>
        <fullName evidence="3">SGNH/GDSL hydrolase family protein</fullName>
    </submittedName>
</protein>
<proteinExistence type="predicted"/>
<keyword evidence="1" id="KW-0812">Transmembrane</keyword>
<keyword evidence="4" id="KW-1185">Reference proteome</keyword>
<dbReference type="PANTHER" id="PTHR43784">
    <property type="entry name" value="GDSL-LIKE LIPASE/ACYLHYDROLASE, PUTATIVE (AFU_ORTHOLOGUE AFUA_2G00820)-RELATED"/>
    <property type="match status" value="1"/>
</dbReference>
<dbReference type="Gene3D" id="3.40.50.1110">
    <property type="entry name" value="SGNH hydrolase"/>
    <property type="match status" value="1"/>
</dbReference>
<keyword evidence="1" id="KW-0472">Membrane</keyword>
<dbReference type="RefSeq" id="WP_068102573.1">
    <property type="nucleotide sequence ID" value="NZ_JABUKE010000038.1"/>
</dbReference>
<dbReference type="EMBL" id="JABUKG010000027">
    <property type="protein sequence ID" value="MBY6322828.1"/>
    <property type="molecule type" value="Genomic_DNA"/>
</dbReference>
<keyword evidence="1" id="KW-1133">Transmembrane helix</keyword>
<reference evidence="3 4" key="1">
    <citation type="submission" date="2020-06" db="EMBL/GenBank/DDBJ databases">
        <title>Taxonomy, biology and ecology of Rhodococcus bacteria occurring in California pistachio and other woody hosts as revealed by genome sequence analyses.</title>
        <authorList>
            <person name="Gai Y."/>
            <person name="Riely B."/>
        </authorList>
    </citation>
    <scope>NUCLEOTIDE SEQUENCE [LARGE SCALE GENOMIC DNA]</scope>
    <source>
        <strain evidence="3 4">BP-284</strain>
    </source>
</reference>
<dbReference type="InterPro" id="IPR053140">
    <property type="entry name" value="GDSL_Rv0518-like"/>
</dbReference>
<sequence length="243" mass="25066">MTGGRIRRTWLVAIGIVAVLIAAGVITVVAVSGGLGSNDDSTLAVPAEPRLLVVGDSYAEGIGAEDPAADNWARLATDRLAELGWQTRIDAAGGTGWTNGAGGPNTYGERLARAAQNDDFVPNVLVLQGGANDYQSSPDVVGDAVASSIEQARRQWPGIEVVVFSSSVPFGLTDRAVPLSTAIADAAESAGVPDINPVAEQWMTADTAADYTAGDGTHLTTAGYAYVADRFVADFSALFGLDR</sequence>
<evidence type="ECO:0000256" key="1">
    <source>
        <dbReference type="SAM" id="Phobius"/>
    </source>
</evidence>
<keyword evidence="3" id="KW-0378">Hydrolase</keyword>
<dbReference type="InterPro" id="IPR013830">
    <property type="entry name" value="SGNH_hydro"/>
</dbReference>
<dbReference type="PANTHER" id="PTHR43784:SF2">
    <property type="entry name" value="GDSL-LIKE LIPASE_ACYLHYDROLASE, PUTATIVE (AFU_ORTHOLOGUE AFUA_2G00820)-RELATED"/>
    <property type="match status" value="1"/>
</dbReference>
<dbReference type="InterPro" id="IPR036514">
    <property type="entry name" value="SGNH_hydro_sf"/>
</dbReference>
<dbReference type="GO" id="GO:0016787">
    <property type="term" value="F:hydrolase activity"/>
    <property type="evidence" value="ECO:0007669"/>
    <property type="project" value="UniProtKB-KW"/>
</dbReference>
<gene>
    <name evidence="3" type="ORF">HQ605_18590</name>
</gene>
<evidence type="ECO:0000259" key="2">
    <source>
        <dbReference type="Pfam" id="PF13472"/>
    </source>
</evidence>
<evidence type="ECO:0000313" key="4">
    <source>
        <dbReference type="Proteomes" id="UP001520140"/>
    </source>
</evidence>
<organism evidence="3 4">
    <name type="scientific">Rhodococcoides kroppenstedtii</name>
    <dbReference type="NCBI Taxonomy" id="293050"/>
    <lineage>
        <taxon>Bacteria</taxon>
        <taxon>Bacillati</taxon>
        <taxon>Actinomycetota</taxon>
        <taxon>Actinomycetes</taxon>
        <taxon>Mycobacteriales</taxon>
        <taxon>Nocardiaceae</taxon>
        <taxon>Rhodococcoides</taxon>
    </lineage>
</organism>
<feature type="transmembrane region" description="Helical" evidence="1">
    <location>
        <begin position="12"/>
        <end position="35"/>
    </location>
</feature>
<dbReference type="Proteomes" id="UP001520140">
    <property type="component" value="Unassembled WGS sequence"/>
</dbReference>
<dbReference type="SUPFAM" id="SSF52266">
    <property type="entry name" value="SGNH hydrolase"/>
    <property type="match status" value="1"/>
</dbReference>
<feature type="domain" description="SGNH hydrolase-type esterase" evidence="2">
    <location>
        <begin position="53"/>
        <end position="225"/>
    </location>
</feature>
<evidence type="ECO:0000313" key="3">
    <source>
        <dbReference type="EMBL" id="MBY6322828.1"/>
    </source>
</evidence>